<dbReference type="AlphaFoldDB" id="A0A9R1TSI9"/>
<dbReference type="Proteomes" id="UP000694866">
    <property type="component" value="Unplaced"/>
</dbReference>
<dbReference type="PANTHER" id="PTHR34344">
    <property type="entry name" value="UPF0184 PROTEIN C9ORF16"/>
    <property type="match status" value="1"/>
</dbReference>
<feature type="compositionally biased region" description="Polar residues" evidence="1">
    <location>
        <begin position="80"/>
        <end position="89"/>
    </location>
</feature>
<feature type="region of interest" description="Disordered" evidence="1">
    <location>
        <begin position="1"/>
        <end position="27"/>
    </location>
</feature>
<sequence length="89" mass="10255">MVNNAVEPHDNENMEIEGENEENYNEEEFHSLNAQLDQLNSVLDTIEMKNDDVQAELIELLKSNKETRKQFQECVKKGEPTTQPPGSHQ</sequence>
<accession>A0A9R1TSI9</accession>
<dbReference type="OrthoDB" id="10050612at2759"/>
<feature type="compositionally biased region" description="Basic and acidic residues" evidence="1">
    <location>
        <begin position="68"/>
        <end position="79"/>
    </location>
</feature>
<evidence type="ECO:0000313" key="2">
    <source>
        <dbReference type="Proteomes" id="UP000694866"/>
    </source>
</evidence>
<feature type="compositionally biased region" description="Acidic residues" evidence="1">
    <location>
        <begin position="13"/>
        <end position="26"/>
    </location>
</feature>
<organism evidence="2 3">
    <name type="scientific">Fopius arisanus</name>
    <dbReference type="NCBI Taxonomy" id="64838"/>
    <lineage>
        <taxon>Eukaryota</taxon>
        <taxon>Metazoa</taxon>
        <taxon>Ecdysozoa</taxon>
        <taxon>Arthropoda</taxon>
        <taxon>Hexapoda</taxon>
        <taxon>Insecta</taxon>
        <taxon>Pterygota</taxon>
        <taxon>Neoptera</taxon>
        <taxon>Endopterygota</taxon>
        <taxon>Hymenoptera</taxon>
        <taxon>Apocrita</taxon>
        <taxon>Ichneumonoidea</taxon>
        <taxon>Braconidae</taxon>
        <taxon>Opiinae</taxon>
        <taxon>Fopius</taxon>
    </lineage>
</organism>
<evidence type="ECO:0000256" key="1">
    <source>
        <dbReference type="SAM" id="MobiDB-lite"/>
    </source>
</evidence>
<reference evidence="3" key="1">
    <citation type="submission" date="2025-08" db="UniProtKB">
        <authorList>
            <consortium name="RefSeq"/>
        </authorList>
    </citation>
    <scope>IDENTIFICATION</scope>
    <source>
        <strain evidence="3">USDA-PBARC FA_bdor</strain>
        <tissue evidence="3">Whole organism</tissue>
    </source>
</reference>
<evidence type="ECO:0000313" key="3">
    <source>
        <dbReference type="RefSeq" id="XP_011314810.1"/>
    </source>
</evidence>
<protein>
    <submittedName>
        <fullName evidence="3">UPF0184 protein C9orf16 homolog</fullName>
    </submittedName>
</protein>
<gene>
    <name evidence="3" type="primary">LOC105273841</name>
</gene>
<dbReference type="PANTHER" id="PTHR34344:SF1">
    <property type="entry name" value="BUBLIN COILED-COIL PROTEIN"/>
    <property type="match status" value="1"/>
</dbReference>
<dbReference type="GeneID" id="105273841"/>
<feature type="region of interest" description="Disordered" evidence="1">
    <location>
        <begin position="68"/>
        <end position="89"/>
    </location>
</feature>
<dbReference type="RefSeq" id="XP_011314810.1">
    <property type="nucleotide sequence ID" value="XM_011316508.1"/>
</dbReference>
<proteinExistence type="predicted"/>
<keyword evidence="2" id="KW-1185">Reference proteome</keyword>
<name>A0A9R1TSI9_9HYME</name>
<dbReference type="InterPro" id="IPR005374">
    <property type="entry name" value="BBLN_eukaryota"/>
</dbReference>
<dbReference type="Pfam" id="PF03670">
    <property type="entry name" value="UPF0184"/>
    <property type="match status" value="1"/>
</dbReference>
<dbReference type="KEGG" id="fas:105273841"/>